<feature type="compositionally biased region" description="Low complexity" evidence="1">
    <location>
        <begin position="605"/>
        <end position="614"/>
    </location>
</feature>
<dbReference type="EMBL" id="JAPZBQ010000002">
    <property type="protein sequence ID" value="KAJ5344723.1"/>
    <property type="molecule type" value="Genomic_DNA"/>
</dbReference>
<dbReference type="Proteomes" id="UP001147695">
    <property type="component" value="Unassembled WGS sequence"/>
</dbReference>
<feature type="region of interest" description="Disordered" evidence="1">
    <location>
        <begin position="604"/>
        <end position="624"/>
    </location>
</feature>
<dbReference type="AlphaFoldDB" id="A0A9W9UK19"/>
<feature type="region of interest" description="Disordered" evidence="1">
    <location>
        <begin position="49"/>
        <end position="107"/>
    </location>
</feature>
<protein>
    <recommendedName>
        <fullName evidence="2">DUF7896 domain-containing protein</fullName>
    </recommendedName>
</protein>
<evidence type="ECO:0000313" key="3">
    <source>
        <dbReference type="EMBL" id="KAJ5344723.1"/>
    </source>
</evidence>
<feature type="compositionally biased region" description="Basic and acidic residues" evidence="1">
    <location>
        <begin position="486"/>
        <end position="502"/>
    </location>
</feature>
<dbReference type="PANTHER" id="PTHR42031:SF1">
    <property type="entry name" value="KEY LIME PATHOGENICITY PROTEIN"/>
    <property type="match status" value="1"/>
</dbReference>
<sequence length="624" mass="68894">MTVNLADDELFTSAISGYREAFLVQHSHLSEPERNQLWIERLSQFIPSHDRNDWTPTGSLGKRSRQDATPRTLPSSDLGLPQAKRRATTPELPANLMRDFSNASSPDLLRQDVSSSGHGYYQHTAMMRSQSQQIPVSHHHHYHHHQHQPVDAAMGKRQSFGPVRSQHGLDHVDEYSPSEYTRRLESFPSQPYDSALTFGLANHGRTGPSPYQQVSGQTPHWNEVAQTGAPEMSRSGTTDTLVGGINMFRFDSHGPSHQEPIDSVPPEWVPASTTGLPYQSPFLPVYPDLDPAMSFPYSQPMPFSASAPATTSFHYPTTHSHVPYEAVEMKVSDSIDSNNSATLRSRASRRTQEQIAHGARPIAPKRESDNMVPSLDSITSHKMVRISSTDGTAKEVAAIPKASVQRPPRQKTHCQHCNDHPDGFHGEHELRRHIERVHAAIRRVWVCRDISPDQSFLANCKACRKGKTYGANYNAAAHLRRTHFNPCERGRGGRGKNSEKRGGKGGGSAPSMDVLKHWMVSKEEIVDDTATGSKIPVKSVSSAPTIDSGVAIIPSIACAMPNHGSYVVESALIHEYDQFPDFPDAPFELDFEIGVDIEADPAVTSPFSMSSPSSCNPDIDSYAM</sequence>
<feature type="region of interest" description="Disordered" evidence="1">
    <location>
        <begin position="485"/>
        <end position="511"/>
    </location>
</feature>
<evidence type="ECO:0000313" key="4">
    <source>
        <dbReference type="Proteomes" id="UP001147695"/>
    </source>
</evidence>
<gene>
    <name evidence="3" type="ORF">N7452_002727</name>
</gene>
<proteinExistence type="predicted"/>
<dbReference type="Pfam" id="PF25438">
    <property type="entry name" value="DUF7896"/>
    <property type="match status" value="1"/>
</dbReference>
<dbReference type="PANTHER" id="PTHR42031">
    <property type="entry name" value="KEY LIME PATHOGENICITY PROTEIN"/>
    <property type="match status" value="1"/>
</dbReference>
<feature type="region of interest" description="Disordered" evidence="1">
    <location>
        <begin position="337"/>
        <end position="358"/>
    </location>
</feature>
<feature type="domain" description="DUF7896" evidence="2">
    <location>
        <begin position="442"/>
        <end position="520"/>
    </location>
</feature>
<reference evidence="3" key="2">
    <citation type="journal article" date="2023" name="IMA Fungus">
        <title>Comparative genomic study of the Penicillium genus elucidates a diverse pangenome and 15 lateral gene transfer events.</title>
        <authorList>
            <person name="Petersen C."/>
            <person name="Sorensen T."/>
            <person name="Nielsen M.R."/>
            <person name="Sondergaard T.E."/>
            <person name="Sorensen J.L."/>
            <person name="Fitzpatrick D.A."/>
            <person name="Frisvad J.C."/>
            <person name="Nielsen K.L."/>
        </authorList>
    </citation>
    <scope>NUCLEOTIDE SEQUENCE</scope>
    <source>
        <strain evidence="3">IBT 35673</strain>
    </source>
</reference>
<comment type="caution">
    <text evidence="3">The sequence shown here is derived from an EMBL/GenBank/DDBJ whole genome shotgun (WGS) entry which is preliminary data.</text>
</comment>
<dbReference type="InterPro" id="IPR057218">
    <property type="entry name" value="DUF7896"/>
</dbReference>
<name>A0A9W9UK19_PENBR</name>
<reference evidence="3" key="1">
    <citation type="submission" date="2022-12" db="EMBL/GenBank/DDBJ databases">
        <authorList>
            <person name="Petersen C."/>
        </authorList>
    </citation>
    <scope>NUCLEOTIDE SEQUENCE</scope>
    <source>
        <strain evidence="3">IBT 35673</strain>
    </source>
</reference>
<evidence type="ECO:0000259" key="2">
    <source>
        <dbReference type="Pfam" id="PF25438"/>
    </source>
</evidence>
<accession>A0A9W9UK19</accession>
<organism evidence="3 4">
    <name type="scientific">Penicillium brevicompactum</name>
    <dbReference type="NCBI Taxonomy" id="5074"/>
    <lineage>
        <taxon>Eukaryota</taxon>
        <taxon>Fungi</taxon>
        <taxon>Dikarya</taxon>
        <taxon>Ascomycota</taxon>
        <taxon>Pezizomycotina</taxon>
        <taxon>Eurotiomycetes</taxon>
        <taxon>Eurotiomycetidae</taxon>
        <taxon>Eurotiales</taxon>
        <taxon>Aspergillaceae</taxon>
        <taxon>Penicillium</taxon>
    </lineage>
</organism>
<evidence type="ECO:0000256" key="1">
    <source>
        <dbReference type="SAM" id="MobiDB-lite"/>
    </source>
</evidence>